<dbReference type="InterPro" id="IPR012902">
    <property type="entry name" value="N_methyl_site"/>
</dbReference>
<evidence type="ECO:0000256" key="1">
    <source>
        <dbReference type="ARBA" id="ARBA00022481"/>
    </source>
</evidence>
<dbReference type="InterPro" id="IPR045584">
    <property type="entry name" value="Pilin-like"/>
</dbReference>
<dbReference type="GO" id="GO:0015628">
    <property type="term" value="P:protein secretion by the type II secretion system"/>
    <property type="evidence" value="ECO:0007669"/>
    <property type="project" value="InterPro"/>
</dbReference>
<proteinExistence type="predicted"/>
<gene>
    <name evidence="2" type="ORF">LCGC14_0602620</name>
</gene>
<organism evidence="2">
    <name type="scientific">marine sediment metagenome</name>
    <dbReference type="NCBI Taxonomy" id="412755"/>
    <lineage>
        <taxon>unclassified sequences</taxon>
        <taxon>metagenomes</taxon>
        <taxon>ecological metagenomes</taxon>
    </lineage>
</organism>
<dbReference type="GO" id="GO:0015627">
    <property type="term" value="C:type II protein secretion system complex"/>
    <property type="evidence" value="ECO:0007669"/>
    <property type="project" value="InterPro"/>
</dbReference>
<dbReference type="EMBL" id="LAZR01000973">
    <property type="protein sequence ID" value="KKN53399.1"/>
    <property type="molecule type" value="Genomic_DNA"/>
</dbReference>
<protein>
    <recommendedName>
        <fullName evidence="3">Type II secretion system protein GspG C-terminal domain-containing protein</fullName>
    </recommendedName>
</protein>
<dbReference type="NCBIfam" id="TIGR02532">
    <property type="entry name" value="IV_pilin_GFxxxE"/>
    <property type="match status" value="1"/>
</dbReference>
<dbReference type="PRINTS" id="PR00813">
    <property type="entry name" value="BCTERIALGSPG"/>
</dbReference>
<dbReference type="PROSITE" id="PS00409">
    <property type="entry name" value="PROKAR_NTER_METHYL"/>
    <property type="match status" value="1"/>
</dbReference>
<dbReference type="PANTHER" id="PTHR30093">
    <property type="entry name" value="GENERAL SECRETION PATHWAY PROTEIN G"/>
    <property type="match status" value="1"/>
</dbReference>
<sequence length="178" mass="18977">MLKKVRGFTLIELLIVVAILGILAALLIPNAITAIQKAKQKSTMKDIVVISTAVTDYVTDNGVTPTQDGTYTATSAFYTGLSPFYVKVLPLTDQWGTFYNAYCGTDVDGNYGISGAAGDDFVIASYGRAGILESFTFSPTNPEAGLFVVSQSAHFNNDLVMWNGSWIRAPRTSAAAGT</sequence>
<dbReference type="SUPFAM" id="SSF54523">
    <property type="entry name" value="Pili subunits"/>
    <property type="match status" value="1"/>
</dbReference>
<accession>A0A0F9REU6</accession>
<dbReference type="Gene3D" id="3.30.700.10">
    <property type="entry name" value="Glycoprotein, Type 4 Pilin"/>
    <property type="match status" value="1"/>
</dbReference>
<evidence type="ECO:0000313" key="2">
    <source>
        <dbReference type="EMBL" id="KKN53399.1"/>
    </source>
</evidence>
<reference evidence="2" key="1">
    <citation type="journal article" date="2015" name="Nature">
        <title>Complex archaea that bridge the gap between prokaryotes and eukaryotes.</title>
        <authorList>
            <person name="Spang A."/>
            <person name="Saw J.H."/>
            <person name="Jorgensen S.L."/>
            <person name="Zaremba-Niedzwiedzka K."/>
            <person name="Martijn J."/>
            <person name="Lind A.E."/>
            <person name="van Eijk R."/>
            <person name="Schleper C."/>
            <person name="Guy L."/>
            <person name="Ettema T.J."/>
        </authorList>
    </citation>
    <scope>NUCLEOTIDE SEQUENCE</scope>
</reference>
<dbReference type="AlphaFoldDB" id="A0A0F9REU6"/>
<dbReference type="Pfam" id="PF07963">
    <property type="entry name" value="N_methyl"/>
    <property type="match status" value="1"/>
</dbReference>
<comment type="caution">
    <text evidence="2">The sequence shown here is derived from an EMBL/GenBank/DDBJ whole genome shotgun (WGS) entry which is preliminary data.</text>
</comment>
<evidence type="ECO:0008006" key="3">
    <source>
        <dbReference type="Google" id="ProtNLM"/>
    </source>
</evidence>
<dbReference type="InterPro" id="IPR000983">
    <property type="entry name" value="Bac_GSPG_pilin"/>
</dbReference>
<keyword evidence="1" id="KW-0488">Methylation</keyword>
<name>A0A0F9REU6_9ZZZZ</name>